<reference evidence="2" key="1">
    <citation type="journal article" date="2014" name="Front. Microbiol.">
        <title>High frequency of phylogenetically diverse reductive dehalogenase-homologous genes in deep subseafloor sedimentary metagenomes.</title>
        <authorList>
            <person name="Kawai M."/>
            <person name="Futagami T."/>
            <person name="Toyoda A."/>
            <person name="Takaki Y."/>
            <person name="Nishi S."/>
            <person name="Hori S."/>
            <person name="Arai W."/>
            <person name="Tsubouchi T."/>
            <person name="Morono Y."/>
            <person name="Uchiyama I."/>
            <person name="Ito T."/>
            <person name="Fujiyama A."/>
            <person name="Inagaki F."/>
            <person name="Takami H."/>
        </authorList>
    </citation>
    <scope>NUCLEOTIDE SEQUENCE</scope>
    <source>
        <strain evidence="2">Expedition CK06-06</strain>
    </source>
</reference>
<sequence>MKATLKPSPPPAHMIADFPYIWEGPTSGCYMAALQMLLDYYGVKVSHSYLAATSGMGFGLGVIAVGESDYTKPWKGLEFEPGQSVYKQSSELCMKKITNALETLGIKIKDYSLKDMSWAEAWETVKGYIANDIPIEFHYTHLKYQWRTPFTDPPSHWFALFGYDEDKGVVTFYDPMLGDFGEGIHALEGRVISEIPSKTCQPYENTIDEFKYGL</sequence>
<feature type="domain" description="Peptidase C39-like" evidence="1">
    <location>
        <begin position="24"/>
        <end position="176"/>
    </location>
</feature>
<name>X1NJY7_9ZZZZ</name>
<protein>
    <recommendedName>
        <fullName evidence="1">Peptidase C39-like domain-containing protein</fullName>
    </recommendedName>
</protein>
<feature type="non-terminal residue" evidence="2">
    <location>
        <position position="214"/>
    </location>
</feature>
<organism evidence="2">
    <name type="scientific">marine sediment metagenome</name>
    <dbReference type="NCBI Taxonomy" id="412755"/>
    <lineage>
        <taxon>unclassified sequences</taxon>
        <taxon>metagenomes</taxon>
        <taxon>ecological metagenomes</taxon>
    </lineage>
</organism>
<dbReference type="AlphaFoldDB" id="X1NJY7"/>
<dbReference type="Gene3D" id="3.90.70.10">
    <property type="entry name" value="Cysteine proteinases"/>
    <property type="match status" value="1"/>
</dbReference>
<proteinExistence type="predicted"/>
<accession>X1NJY7</accession>
<dbReference type="EMBL" id="BARV01020949">
    <property type="protein sequence ID" value="GAI18979.1"/>
    <property type="molecule type" value="Genomic_DNA"/>
</dbReference>
<dbReference type="Pfam" id="PF13529">
    <property type="entry name" value="Peptidase_C39_2"/>
    <property type="match status" value="1"/>
</dbReference>
<evidence type="ECO:0000259" key="1">
    <source>
        <dbReference type="Pfam" id="PF13529"/>
    </source>
</evidence>
<dbReference type="InterPro" id="IPR039564">
    <property type="entry name" value="Peptidase_C39-like"/>
</dbReference>
<evidence type="ECO:0000313" key="2">
    <source>
        <dbReference type="EMBL" id="GAI18979.1"/>
    </source>
</evidence>
<gene>
    <name evidence="2" type="ORF">S06H3_34829</name>
</gene>
<comment type="caution">
    <text evidence="2">The sequence shown here is derived from an EMBL/GenBank/DDBJ whole genome shotgun (WGS) entry which is preliminary data.</text>
</comment>